<evidence type="ECO:0000313" key="1">
    <source>
        <dbReference type="EMBL" id="CAH1956742.1"/>
    </source>
</evidence>
<feature type="non-terminal residue" evidence="1">
    <location>
        <position position="204"/>
    </location>
</feature>
<gene>
    <name evidence="1" type="ORF">ACAOBT_LOCUS1702</name>
</gene>
<accession>A0A9P0JKX4</accession>
<proteinExistence type="predicted"/>
<dbReference type="PANTHER" id="PTHR45823">
    <property type="entry name" value="T-SNARE COILED-COIL HOMOLOGY DOMAIN-CONTAINING PROTEIN"/>
    <property type="match status" value="1"/>
</dbReference>
<evidence type="ECO:0000313" key="2">
    <source>
        <dbReference type="Proteomes" id="UP001152888"/>
    </source>
</evidence>
<comment type="caution">
    <text evidence="1">The sequence shown here is derived from an EMBL/GenBank/DDBJ whole genome shotgun (WGS) entry which is preliminary data.</text>
</comment>
<sequence length="204" mass="22919">ELEERECDTAGKKAELQERLRQELIQEGEDPDISMFTGAGDIGLILQNLSTKLENKVVENCAKLEGKLLENCADLLENSAKLENRLVENCANVEGKLVENCANLKGKLLENVKTIDERQRGLPLLKSSEVGAYVGSAGHLRMKPPQFDGTTPWNVYRRQFEAAANANDWSSTEKATALTLPYEEMLQLFFKEYCTKSKRSTNNY</sequence>
<reference evidence="1" key="1">
    <citation type="submission" date="2022-03" db="EMBL/GenBank/DDBJ databases">
        <authorList>
            <person name="Sayadi A."/>
        </authorList>
    </citation>
    <scope>NUCLEOTIDE SEQUENCE</scope>
</reference>
<dbReference type="EMBL" id="CAKOFQ010006666">
    <property type="protein sequence ID" value="CAH1956742.1"/>
    <property type="molecule type" value="Genomic_DNA"/>
</dbReference>
<dbReference type="OrthoDB" id="6715806at2759"/>
<protein>
    <submittedName>
        <fullName evidence="1">Uncharacterized protein</fullName>
    </submittedName>
</protein>
<organism evidence="1 2">
    <name type="scientific">Acanthoscelides obtectus</name>
    <name type="common">Bean weevil</name>
    <name type="synonym">Bruchus obtectus</name>
    <dbReference type="NCBI Taxonomy" id="200917"/>
    <lineage>
        <taxon>Eukaryota</taxon>
        <taxon>Metazoa</taxon>
        <taxon>Ecdysozoa</taxon>
        <taxon>Arthropoda</taxon>
        <taxon>Hexapoda</taxon>
        <taxon>Insecta</taxon>
        <taxon>Pterygota</taxon>
        <taxon>Neoptera</taxon>
        <taxon>Endopterygota</taxon>
        <taxon>Coleoptera</taxon>
        <taxon>Polyphaga</taxon>
        <taxon>Cucujiformia</taxon>
        <taxon>Chrysomeloidea</taxon>
        <taxon>Chrysomelidae</taxon>
        <taxon>Bruchinae</taxon>
        <taxon>Bruchini</taxon>
        <taxon>Acanthoscelides</taxon>
    </lineage>
</organism>
<dbReference type="AlphaFoldDB" id="A0A9P0JKX4"/>
<dbReference type="Proteomes" id="UP001152888">
    <property type="component" value="Unassembled WGS sequence"/>
</dbReference>
<keyword evidence="2" id="KW-1185">Reference proteome</keyword>
<name>A0A9P0JKX4_ACAOB</name>
<dbReference type="PANTHER" id="PTHR45823:SF1">
    <property type="entry name" value="T-SNARE COILED-COIL HOMOLOGY DOMAIN-CONTAINING PROTEIN"/>
    <property type="match status" value="1"/>
</dbReference>